<protein>
    <submittedName>
        <fullName evidence="2">NUDIX domain-containing protein</fullName>
    </submittedName>
</protein>
<proteinExistence type="predicted"/>
<dbReference type="SUPFAM" id="SSF55811">
    <property type="entry name" value="Nudix"/>
    <property type="match status" value="1"/>
</dbReference>
<dbReference type="InterPro" id="IPR015797">
    <property type="entry name" value="NUDIX_hydrolase-like_dom_sf"/>
</dbReference>
<dbReference type="CDD" id="cd04692">
    <property type="entry name" value="NUDIX_Hydrolase"/>
    <property type="match status" value="1"/>
</dbReference>
<sequence>MTPERFDIYDDQQQWIGTAPRNEVHAKGYWHRSFHCWIVRDEGDKRMVLFQRRRDIKDTFPGYYDITAAGHLVAGEQLQDAHRELEEELGVHTSFDALTYLFTATQQLQGEVRGIPFLDREFSAVYGLCLNQPLESYVLQASEVDSLYEAPLDDLLALFRQEKDTVQASGVRAQQRTFVQEGKALSTPSLDNTPLTASLRTGESLSECTQEITMTSTDLSSNHGDYEHSASAARLICEVSTADFVPHGSTYYIDVLEALKRVHGV</sequence>
<reference evidence="3" key="1">
    <citation type="submission" date="2016-10" db="EMBL/GenBank/DDBJ databases">
        <authorList>
            <person name="Varghese N."/>
            <person name="Submissions S."/>
        </authorList>
    </citation>
    <scope>NUCLEOTIDE SEQUENCE [LARGE SCALE GENOMIC DNA]</scope>
    <source>
        <strain evidence="3">BL9</strain>
    </source>
</reference>
<evidence type="ECO:0000313" key="2">
    <source>
        <dbReference type="EMBL" id="SCY55077.1"/>
    </source>
</evidence>
<keyword evidence="3" id="KW-1185">Reference proteome</keyword>
<dbReference type="Pfam" id="PF00293">
    <property type="entry name" value="NUDIX"/>
    <property type="match status" value="1"/>
</dbReference>
<dbReference type="RefSeq" id="WP_244159270.1">
    <property type="nucleotide sequence ID" value="NZ_FMVM01000006.1"/>
</dbReference>
<feature type="domain" description="Nudix hydrolase" evidence="1">
    <location>
        <begin position="29"/>
        <end position="172"/>
    </location>
</feature>
<dbReference type="PANTHER" id="PTHR10885:SF0">
    <property type="entry name" value="ISOPENTENYL-DIPHOSPHATE DELTA-ISOMERASE"/>
    <property type="match status" value="1"/>
</dbReference>
<dbReference type="Gene3D" id="3.90.79.10">
    <property type="entry name" value="Nucleoside Triphosphate Pyrophosphohydrolase"/>
    <property type="match status" value="1"/>
</dbReference>
<dbReference type="PROSITE" id="PS51462">
    <property type="entry name" value="NUDIX"/>
    <property type="match status" value="1"/>
</dbReference>
<dbReference type="GO" id="GO:0003824">
    <property type="term" value="F:catalytic activity"/>
    <property type="evidence" value="ECO:0007669"/>
    <property type="project" value="UniProtKB-ARBA"/>
</dbReference>
<dbReference type="InterPro" id="IPR000086">
    <property type="entry name" value="NUDIX_hydrolase_dom"/>
</dbReference>
<accession>A0A1G5GUN0</accession>
<dbReference type="STRING" id="582692.SAMN05720606_10646"/>
<name>A0A1G5GUN0_9BACL</name>
<dbReference type="PANTHER" id="PTHR10885">
    <property type="entry name" value="ISOPENTENYL-DIPHOSPHATE DELTA-ISOMERASE"/>
    <property type="match status" value="1"/>
</dbReference>
<organism evidence="2 3">
    <name type="scientific">Paenibacillus polysaccharolyticus</name>
    <dbReference type="NCBI Taxonomy" id="582692"/>
    <lineage>
        <taxon>Bacteria</taxon>
        <taxon>Bacillati</taxon>
        <taxon>Bacillota</taxon>
        <taxon>Bacilli</taxon>
        <taxon>Bacillales</taxon>
        <taxon>Paenibacillaceae</taxon>
        <taxon>Paenibacillus</taxon>
    </lineage>
</organism>
<dbReference type="Proteomes" id="UP000198538">
    <property type="component" value="Unassembled WGS sequence"/>
</dbReference>
<dbReference type="AlphaFoldDB" id="A0A1G5GUN0"/>
<gene>
    <name evidence="2" type="ORF">SAMN05720606_10646</name>
</gene>
<dbReference type="EMBL" id="FMVM01000006">
    <property type="protein sequence ID" value="SCY55077.1"/>
    <property type="molecule type" value="Genomic_DNA"/>
</dbReference>
<evidence type="ECO:0000313" key="3">
    <source>
        <dbReference type="Proteomes" id="UP000198538"/>
    </source>
</evidence>
<evidence type="ECO:0000259" key="1">
    <source>
        <dbReference type="PROSITE" id="PS51462"/>
    </source>
</evidence>